<dbReference type="OrthoDB" id="7630018at2"/>
<feature type="compositionally biased region" description="Low complexity" evidence="1">
    <location>
        <begin position="118"/>
        <end position="133"/>
    </location>
</feature>
<name>A0A0P1GER1_9RHOB</name>
<dbReference type="STRING" id="928856.SAMN04488049_101150"/>
<reference evidence="3 4" key="1">
    <citation type="submission" date="2015-09" db="EMBL/GenBank/DDBJ databases">
        <authorList>
            <consortium name="Swine Surveillance"/>
        </authorList>
    </citation>
    <scope>NUCLEOTIDE SEQUENCE [LARGE SCALE GENOMIC DNA]</scope>
    <source>
        <strain evidence="3 4">CECT 7557</strain>
    </source>
</reference>
<keyword evidence="2" id="KW-0472">Membrane</keyword>
<accession>A0A0P1GER1</accession>
<feature type="compositionally biased region" description="Acidic residues" evidence="1">
    <location>
        <begin position="134"/>
        <end position="143"/>
    </location>
</feature>
<feature type="compositionally biased region" description="Basic residues" evidence="1">
    <location>
        <begin position="155"/>
        <end position="164"/>
    </location>
</feature>
<proteinExistence type="predicted"/>
<evidence type="ECO:0000256" key="1">
    <source>
        <dbReference type="SAM" id="MobiDB-lite"/>
    </source>
</evidence>
<gene>
    <name evidence="3" type="ORF">TRM7557_02568</name>
</gene>
<keyword evidence="4" id="KW-1185">Reference proteome</keyword>
<dbReference type="Proteomes" id="UP000052022">
    <property type="component" value="Unassembled WGS sequence"/>
</dbReference>
<evidence type="ECO:0000313" key="4">
    <source>
        <dbReference type="Proteomes" id="UP000052022"/>
    </source>
</evidence>
<dbReference type="RefSeq" id="WP_058290582.1">
    <property type="nucleotide sequence ID" value="NZ_CYSD01000037.1"/>
</dbReference>
<sequence>MELIADILLAAGALGAGFYCLVLSRRLKRFHDLEKGVGGAVAVLSSQVDDLNKSLVSARQMSDGSSKALEQLTGRAETVAQRLELMMASMHDIPEAAERTPEPVAESAPEAASEESDALAAAYEADAAASQQEEIAEEAAPEAEESKPTGLMFMRHNRSQNRVA</sequence>
<evidence type="ECO:0000256" key="2">
    <source>
        <dbReference type="SAM" id="Phobius"/>
    </source>
</evidence>
<feature type="region of interest" description="Disordered" evidence="1">
    <location>
        <begin position="94"/>
        <end position="164"/>
    </location>
</feature>
<keyword evidence="2" id="KW-0812">Transmembrane</keyword>
<dbReference type="AlphaFoldDB" id="A0A0P1GER1"/>
<feature type="transmembrane region" description="Helical" evidence="2">
    <location>
        <begin position="6"/>
        <end position="24"/>
    </location>
</feature>
<evidence type="ECO:0000313" key="3">
    <source>
        <dbReference type="EMBL" id="CUH79776.1"/>
    </source>
</evidence>
<dbReference type="EMBL" id="CYSD01000037">
    <property type="protein sequence ID" value="CUH79776.1"/>
    <property type="molecule type" value="Genomic_DNA"/>
</dbReference>
<keyword evidence="2" id="KW-1133">Transmembrane helix</keyword>
<organism evidence="3 4">
    <name type="scientific">Tritonibacter multivorans</name>
    <dbReference type="NCBI Taxonomy" id="928856"/>
    <lineage>
        <taxon>Bacteria</taxon>
        <taxon>Pseudomonadati</taxon>
        <taxon>Pseudomonadota</taxon>
        <taxon>Alphaproteobacteria</taxon>
        <taxon>Rhodobacterales</taxon>
        <taxon>Paracoccaceae</taxon>
        <taxon>Tritonibacter</taxon>
    </lineage>
</organism>
<protein>
    <submittedName>
        <fullName evidence="3">Uncharacterized protein</fullName>
    </submittedName>
</protein>